<dbReference type="Pfam" id="PF14214">
    <property type="entry name" value="Helitron_like_N"/>
    <property type="match status" value="1"/>
</dbReference>
<dbReference type="AlphaFoldDB" id="A0A8H7F4V4"/>
<evidence type="ECO:0000259" key="1">
    <source>
        <dbReference type="Pfam" id="PF14214"/>
    </source>
</evidence>
<name>A0A8H7F4V4_AGABI</name>
<evidence type="ECO:0000313" key="2">
    <source>
        <dbReference type="EMBL" id="KAF7776709.1"/>
    </source>
</evidence>
<protein>
    <recommendedName>
        <fullName evidence="1">Helitron helicase-like domain-containing protein</fullName>
    </recommendedName>
</protein>
<reference evidence="2 3" key="1">
    <citation type="journal article" name="Sci. Rep.">
        <title>Telomere-to-telomere assembled and centromere annotated genomes of the two main subspecies of the button mushroom Agaricus bisporus reveal especially polymorphic chromosome ends.</title>
        <authorList>
            <person name="Sonnenberg A.S.M."/>
            <person name="Sedaghat-Telgerd N."/>
            <person name="Lavrijssen B."/>
            <person name="Ohm R.A."/>
            <person name="Hendrickx P.M."/>
            <person name="Scholtmeijer K."/>
            <person name="Baars J.J.P."/>
            <person name="van Peer A."/>
        </authorList>
    </citation>
    <scope>NUCLEOTIDE SEQUENCE [LARGE SCALE GENOMIC DNA]</scope>
    <source>
        <strain evidence="2 3">H119_p4</strain>
    </source>
</reference>
<organism evidence="2 3">
    <name type="scientific">Agaricus bisporus var. burnettii</name>
    <dbReference type="NCBI Taxonomy" id="192524"/>
    <lineage>
        <taxon>Eukaryota</taxon>
        <taxon>Fungi</taxon>
        <taxon>Dikarya</taxon>
        <taxon>Basidiomycota</taxon>
        <taxon>Agaricomycotina</taxon>
        <taxon>Agaricomycetes</taxon>
        <taxon>Agaricomycetidae</taxon>
        <taxon>Agaricales</taxon>
        <taxon>Agaricineae</taxon>
        <taxon>Agaricaceae</taxon>
        <taxon>Agaricus</taxon>
    </lineage>
</organism>
<proteinExistence type="predicted"/>
<evidence type="ECO:0000313" key="3">
    <source>
        <dbReference type="Proteomes" id="UP000629468"/>
    </source>
</evidence>
<feature type="domain" description="Helitron helicase-like" evidence="1">
    <location>
        <begin position="2"/>
        <end position="126"/>
    </location>
</feature>
<comment type="caution">
    <text evidence="2">The sequence shown here is derived from an EMBL/GenBank/DDBJ whole genome shotgun (WGS) entry which is preliminary data.</text>
</comment>
<dbReference type="EMBL" id="JABXXO010000006">
    <property type="protein sequence ID" value="KAF7776709.1"/>
    <property type="molecule type" value="Genomic_DNA"/>
</dbReference>
<gene>
    <name evidence="2" type="ORF">Agabi119p4_5102</name>
</gene>
<accession>A0A8H7F4V4</accession>
<sequence length="616" mass="69873">MGSNVHGSMTSKQQMRNEIWSLVKARGAPTWFITFSPADAKHPLSLYYAGDDVTYKPQIKTASERNKLISENPAAAAKCFNFLVNIFIKHVLGMDCENGGLYGKTSAYYATVEQQGRLSLHLHGLVWIEGALSPQEIRDRLVNYDTVFEIQLVRYIESCCQGEFMTGSFQSVVEKFEKPNITEHNNVDPTLTLPVLPPNPCTAEPINDVFCQCKNCCDLRNWKQAFQDTVDNILLNSNMHGCRASVEQLRRLTEAGVAGHADVSPSIGKGRFLGCMHKYGDCTARFPREIHPETSVDHTDGRINLKKREPMMNTFTVILTYLLRCNTDVTYILTETAVKALVAYITDYISKSGLTTHHVFKAAYDVLLKNTGTNESSSQENNNNSDYARKMILKMVNSLAAKMEIGSPMACMYLLGFPDHYTNITFVPFWWRTYVNKVWHAHLSHQSEHLNQETGNSVLLYCTHQGVSGISITDDYKYRPAPYESVPLYAWIQCARRYKLRRAAAPPPLHRQFLSGHPLKDSHETSYDESRKDSVVPNFVGGSLPRKDQGDPNYFACTMLTLFKLWRNPEDLKSFTGQSWTDESTAFKFPTVYRQTMERFNLAYECLDAQDDFSAT</sequence>
<dbReference type="InterPro" id="IPR025476">
    <property type="entry name" value="Helitron_helicase-like"/>
</dbReference>
<dbReference type="Proteomes" id="UP000629468">
    <property type="component" value="Unassembled WGS sequence"/>
</dbReference>